<organism evidence="6 7">
    <name type="scientific">Flavobacterium lacus</name>
    <dbReference type="NCBI Taxonomy" id="1353778"/>
    <lineage>
        <taxon>Bacteria</taxon>
        <taxon>Pseudomonadati</taxon>
        <taxon>Bacteroidota</taxon>
        <taxon>Flavobacteriia</taxon>
        <taxon>Flavobacteriales</taxon>
        <taxon>Flavobacteriaceae</taxon>
        <taxon>Flavobacterium</taxon>
    </lineage>
</organism>
<keyword evidence="2" id="KW-0238">DNA-binding</keyword>
<dbReference type="PROSITE" id="PS00041">
    <property type="entry name" value="HTH_ARAC_FAMILY_1"/>
    <property type="match status" value="1"/>
</dbReference>
<dbReference type="SUPFAM" id="SSF46689">
    <property type="entry name" value="Homeodomain-like"/>
    <property type="match status" value="1"/>
</dbReference>
<dbReference type="GO" id="GO:0003700">
    <property type="term" value="F:DNA-binding transcription factor activity"/>
    <property type="evidence" value="ECO:0007669"/>
    <property type="project" value="InterPro"/>
</dbReference>
<dbReference type="PANTHER" id="PTHR43280:SF2">
    <property type="entry name" value="HTH-TYPE TRANSCRIPTIONAL REGULATOR EXSA"/>
    <property type="match status" value="1"/>
</dbReference>
<feature type="transmembrane region" description="Helical" evidence="4">
    <location>
        <begin position="87"/>
        <end position="105"/>
    </location>
</feature>
<dbReference type="Proteomes" id="UP000249518">
    <property type="component" value="Unassembled WGS sequence"/>
</dbReference>
<feature type="transmembrane region" description="Helical" evidence="4">
    <location>
        <begin position="195"/>
        <end position="219"/>
    </location>
</feature>
<dbReference type="PANTHER" id="PTHR43280">
    <property type="entry name" value="ARAC-FAMILY TRANSCRIPTIONAL REGULATOR"/>
    <property type="match status" value="1"/>
</dbReference>
<proteinExistence type="predicted"/>
<gene>
    <name evidence="6" type="ORF">B0I10_102272</name>
</gene>
<comment type="caution">
    <text evidence="6">The sequence shown here is derived from an EMBL/GenBank/DDBJ whole genome shotgun (WGS) entry which is preliminary data.</text>
</comment>
<evidence type="ECO:0000256" key="2">
    <source>
        <dbReference type="ARBA" id="ARBA00023125"/>
    </source>
</evidence>
<keyword evidence="3" id="KW-0804">Transcription</keyword>
<keyword evidence="4" id="KW-1133">Transmembrane helix</keyword>
<evidence type="ECO:0000259" key="5">
    <source>
        <dbReference type="PROSITE" id="PS01124"/>
    </source>
</evidence>
<reference evidence="6 7" key="1">
    <citation type="submission" date="2018-06" db="EMBL/GenBank/DDBJ databases">
        <title>Genomic Encyclopedia of Type Strains, Phase III (KMG-III): the genomes of soil and plant-associated and newly described type strains.</title>
        <authorList>
            <person name="Whitman W."/>
        </authorList>
    </citation>
    <scope>NUCLEOTIDE SEQUENCE [LARGE SCALE GENOMIC DNA]</scope>
    <source>
        <strain evidence="6 7">CGMCC 1.12504</strain>
    </source>
</reference>
<evidence type="ECO:0000256" key="4">
    <source>
        <dbReference type="SAM" id="Phobius"/>
    </source>
</evidence>
<feature type="transmembrane region" description="Helical" evidence="4">
    <location>
        <begin position="164"/>
        <end position="183"/>
    </location>
</feature>
<feature type="transmembrane region" description="Helical" evidence="4">
    <location>
        <begin position="54"/>
        <end position="75"/>
    </location>
</feature>
<keyword evidence="7" id="KW-1185">Reference proteome</keyword>
<keyword evidence="4" id="KW-0812">Transmembrane</keyword>
<dbReference type="InterPro" id="IPR018060">
    <property type="entry name" value="HTH_AraC"/>
</dbReference>
<dbReference type="SMART" id="SM00342">
    <property type="entry name" value="HTH_ARAC"/>
    <property type="match status" value="1"/>
</dbReference>
<keyword evidence="1" id="KW-0805">Transcription regulation</keyword>
<dbReference type="InterPro" id="IPR018062">
    <property type="entry name" value="HTH_AraC-typ_CS"/>
</dbReference>
<keyword evidence="4" id="KW-0472">Membrane</keyword>
<name>A0A328X1I2_9FLAO</name>
<dbReference type="PROSITE" id="PS01124">
    <property type="entry name" value="HTH_ARAC_FAMILY_2"/>
    <property type="match status" value="1"/>
</dbReference>
<dbReference type="InterPro" id="IPR009057">
    <property type="entry name" value="Homeodomain-like_sf"/>
</dbReference>
<evidence type="ECO:0000256" key="3">
    <source>
        <dbReference type="ARBA" id="ARBA00023163"/>
    </source>
</evidence>
<evidence type="ECO:0000256" key="1">
    <source>
        <dbReference type="ARBA" id="ARBA00023015"/>
    </source>
</evidence>
<dbReference type="EMBL" id="QLSV01000002">
    <property type="protein sequence ID" value="RAR50467.1"/>
    <property type="molecule type" value="Genomic_DNA"/>
</dbReference>
<evidence type="ECO:0000313" key="7">
    <source>
        <dbReference type="Proteomes" id="UP000249518"/>
    </source>
</evidence>
<dbReference type="GO" id="GO:0043565">
    <property type="term" value="F:sequence-specific DNA binding"/>
    <property type="evidence" value="ECO:0007669"/>
    <property type="project" value="InterPro"/>
</dbReference>
<accession>A0A328X1I2</accession>
<sequence>MTGIVGLITTAIAVFRHKANPLINKYLIILLSVLSVRFLVRGFSVYLNEIPTEIFTGISVFMVILLGACTHLYFRDLVYSKKWRVKDAIHLIVPFVVVLLHLLNVQQRYEHAPTIRMVYVALLIVCVATYNFLSYRLLRNTIWSKKRGAPFLAKQTKAIKNWTVYLYTAIVLLGWMIVLVFITNGFNYNRNGNSYQITIAALFWLAFFIKLLATPELLYGYDFMKIKIETLKKADVVLNAIWIVDTRPEITNQKDLKISGIVTTNLNSYIHQIESLSFHTNTFRNPAITVEDFAQKLNLPKVHLLYVFKYHCTITFVDYKKMVRIHDATKLLETGFLKSSTMESLAMEVGFSSYKPFYTSFKSITGGTPQEYSKTL</sequence>
<protein>
    <submittedName>
        <fullName evidence="6">Helix-turn-helix protein</fullName>
    </submittedName>
</protein>
<feature type="domain" description="HTH araC/xylS-type" evidence="5">
    <location>
        <begin position="273"/>
        <end position="375"/>
    </location>
</feature>
<evidence type="ECO:0000313" key="6">
    <source>
        <dbReference type="EMBL" id="RAR50467.1"/>
    </source>
</evidence>
<dbReference type="Pfam" id="PF12833">
    <property type="entry name" value="HTH_18"/>
    <property type="match status" value="1"/>
</dbReference>
<feature type="transmembrane region" description="Helical" evidence="4">
    <location>
        <begin position="117"/>
        <end position="138"/>
    </location>
</feature>
<feature type="transmembrane region" description="Helical" evidence="4">
    <location>
        <begin position="26"/>
        <end position="48"/>
    </location>
</feature>
<dbReference type="Gene3D" id="1.10.10.60">
    <property type="entry name" value="Homeodomain-like"/>
    <property type="match status" value="1"/>
</dbReference>
<dbReference type="AlphaFoldDB" id="A0A328X1I2"/>